<evidence type="ECO:0000256" key="6">
    <source>
        <dbReference type="ARBA" id="ARBA00047761"/>
    </source>
</evidence>
<dbReference type="SMART" id="SM00404">
    <property type="entry name" value="PTPc_motif"/>
    <property type="match status" value="1"/>
</dbReference>
<dbReference type="PRINTS" id="PR00700">
    <property type="entry name" value="PRTYPHPHTASE"/>
</dbReference>
<accession>A0A6C2YTZ2</accession>
<organism evidence="10">
    <name type="scientific">Tuwongella immobilis</name>
    <dbReference type="NCBI Taxonomy" id="692036"/>
    <lineage>
        <taxon>Bacteria</taxon>
        <taxon>Pseudomonadati</taxon>
        <taxon>Planctomycetota</taxon>
        <taxon>Planctomycetia</taxon>
        <taxon>Gemmatales</taxon>
        <taxon>Gemmataceae</taxon>
        <taxon>Tuwongella</taxon>
    </lineage>
</organism>
<comment type="catalytic activity">
    <reaction evidence="7">
        <text>O-phospho-L-threonyl-[protein] + H2O = L-threonyl-[protein] + phosphate</text>
        <dbReference type="Rhea" id="RHEA:47004"/>
        <dbReference type="Rhea" id="RHEA-COMP:11060"/>
        <dbReference type="Rhea" id="RHEA-COMP:11605"/>
        <dbReference type="ChEBI" id="CHEBI:15377"/>
        <dbReference type="ChEBI" id="CHEBI:30013"/>
        <dbReference type="ChEBI" id="CHEBI:43474"/>
        <dbReference type="ChEBI" id="CHEBI:61977"/>
        <dbReference type="EC" id="3.1.3.16"/>
    </reaction>
</comment>
<dbReference type="EMBL" id="LR593887">
    <property type="protein sequence ID" value="VTS06547.1"/>
    <property type="molecule type" value="Genomic_DNA"/>
</dbReference>
<dbReference type="AlphaFoldDB" id="A0A6C2YTZ2"/>
<dbReference type="Pfam" id="PF22784">
    <property type="entry name" value="PTP-SAK"/>
    <property type="match status" value="1"/>
</dbReference>
<dbReference type="PROSITE" id="PS50056">
    <property type="entry name" value="TYR_PHOSPHATASE_2"/>
    <property type="match status" value="1"/>
</dbReference>
<dbReference type="CDD" id="cd14504">
    <property type="entry name" value="DUSP23"/>
    <property type="match status" value="1"/>
</dbReference>
<evidence type="ECO:0000256" key="5">
    <source>
        <dbReference type="ARBA" id="ARBA00022912"/>
    </source>
</evidence>
<evidence type="ECO:0000256" key="4">
    <source>
        <dbReference type="ARBA" id="ARBA00022801"/>
    </source>
</evidence>
<dbReference type="GO" id="GO:0005829">
    <property type="term" value="C:cytosol"/>
    <property type="evidence" value="ECO:0007669"/>
    <property type="project" value="UniProtKB-SubCell"/>
</dbReference>
<dbReference type="InParanoid" id="A0A6C2YTZ2"/>
<proteinExistence type="inferred from homology"/>
<dbReference type="InterPro" id="IPR003595">
    <property type="entry name" value="Tyr_Pase_cat"/>
</dbReference>
<reference evidence="10" key="1">
    <citation type="submission" date="2019-04" db="EMBL/GenBank/DDBJ databases">
        <authorList>
            <consortium name="Science for Life Laboratories"/>
        </authorList>
    </citation>
    <scope>NUCLEOTIDE SEQUENCE</scope>
    <source>
        <strain evidence="10">MBLW1</strain>
    </source>
</reference>
<feature type="domain" description="Tyrosine specific protein phosphatases" evidence="9">
    <location>
        <begin position="71"/>
        <end position="139"/>
    </location>
</feature>
<dbReference type="SUPFAM" id="SSF52799">
    <property type="entry name" value="(Phosphotyrosine protein) phosphatases II"/>
    <property type="match status" value="1"/>
</dbReference>
<comment type="catalytic activity">
    <reaction evidence="6">
        <text>O-phospho-L-seryl-[protein] + H2O = L-seryl-[protein] + phosphate</text>
        <dbReference type="Rhea" id="RHEA:20629"/>
        <dbReference type="Rhea" id="RHEA-COMP:9863"/>
        <dbReference type="Rhea" id="RHEA-COMP:11604"/>
        <dbReference type="ChEBI" id="CHEBI:15377"/>
        <dbReference type="ChEBI" id="CHEBI:29999"/>
        <dbReference type="ChEBI" id="CHEBI:43474"/>
        <dbReference type="ChEBI" id="CHEBI:83421"/>
        <dbReference type="EC" id="3.1.3.16"/>
    </reaction>
</comment>
<dbReference type="KEGG" id="tim:GMBLW1_46000"/>
<protein>
    <submittedName>
        <fullName evidence="10">Uncharacterized protein</fullName>
    </submittedName>
</protein>
<dbReference type="InterPro" id="IPR029021">
    <property type="entry name" value="Prot-tyrosine_phosphatase-like"/>
</dbReference>
<evidence type="ECO:0000256" key="2">
    <source>
        <dbReference type="ARBA" id="ARBA00008601"/>
    </source>
</evidence>
<dbReference type="InterPro" id="IPR020422">
    <property type="entry name" value="TYR_PHOSPHATASE_DUAL_dom"/>
</dbReference>
<evidence type="ECO:0000259" key="8">
    <source>
        <dbReference type="PROSITE" id="PS50054"/>
    </source>
</evidence>
<keyword evidence="5" id="KW-0904">Protein phosphatase</keyword>
<evidence type="ECO:0000313" key="10">
    <source>
        <dbReference type="EMBL" id="VIP04593.1"/>
    </source>
</evidence>
<dbReference type="InterPro" id="IPR000242">
    <property type="entry name" value="PTP_cat"/>
</dbReference>
<feature type="domain" description="Tyrosine-protein phosphatase" evidence="8">
    <location>
        <begin position="5"/>
        <end position="150"/>
    </location>
</feature>
<dbReference type="SMART" id="SM00195">
    <property type="entry name" value="DSPc"/>
    <property type="match status" value="1"/>
</dbReference>
<evidence type="ECO:0000256" key="7">
    <source>
        <dbReference type="ARBA" id="ARBA00048336"/>
    </source>
</evidence>
<gene>
    <name evidence="10" type="ORF">GMBLW1_46000</name>
</gene>
<dbReference type="InterPro" id="IPR050561">
    <property type="entry name" value="PTP"/>
</dbReference>
<dbReference type="Gene3D" id="3.90.190.10">
    <property type="entry name" value="Protein tyrosine phosphatase superfamily"/>
    <property type="match status" value="1"/>
</dbReference>
<comment type="similarity">
    <text evidence="2">Belongs to the protein-tyrosine phosphatase family. Non-receptor class dual specificity subfamily.</text>
</comment>
<dbReference type="PANTHER" id="PTHR23339">
    <property type="entry name" value="TYROSINE SPECIFIC PROTEIN PHOSPHATASE AND DUAL SPECIFICITY PROTEIN PHOSPHATASE"/>
    <property type="match status" value="1"/>
</dbReference>
<evidence type="ECO:0000313" key="11">
    <source>
        <dbReference type="Proteomes" id="UP000464378"/>
    </source>
</evidence>
<keyword evidence="4" id="KW-0378">Hydrolase</keyword>
<sequence>MAPHGFSWIEKPLLAGMARPNSREDLGWLRDQNVQIIITLTEDPIRRDWIDDAGLLAVHVPVDDMTAPTQEQLDQCVSAIRKATERQMGVVVHCAAGRGRTGTILAAYLVASQGLPADHAILKIRESRPGSIETEDQEEAIVTFARRMQLQKAHCV</sequence>
<dbReference type="InterPro" id="IPR057023">
    <property type="entry name" value="PTP-SAK"/>
</dbReference>
<dbReference type="EMBL" id="LR586016">
    <property type="protein sequence ID" value="VIP04593.1"/>
    <property type="molecule type" value="Genomic_DNA"/>
</dbReference>
<comment type="subcellular location">
    <subcellularLocation>
        <location evidence="1">Cytoplasm</location>
        <location evidence="1">Cytosol</location>
    </subcellularLocation>
</comment>
<dbReference type="GO" id="GO:0004722">
    <property type="term" value="F:protein serine/threonine phosphatase activity"/>
    <property type="evidence" value="ECO:0007669"/>
    <property type="project" value="UniProtKB-EC"/>
</dbReference>
<dbReference type="GO" id="GO:0004725">
    <property type="term" value="F:protein tyrosine phosphatase activity"/>
    <property type="evidence" value="ECO:0007669"/>
    <property type="project" value="InterPro"/>
</dbReference>
<dbReference type="InterPro" id="IPR000387">
    <property type="entry name" value="Tyr_Pase_dom"/>
</dbReference>
<dbReference type="FunFam" id="3.90.190.10:FF:000063">
    <property type="entry name" value="Dual specificity phosphatase 23"/>
    <property type="match status" value="1"/>
</dbReference>
<dbReference type="RefSeq" id="WP_162659659.1">
    <property type="nucleotide sequence ID" value="NZ_LR593887.1"/>
</dbReference>
<keyword evidence="3" id="KW-0963">Cytoplasm</keyword>
<dbReference type="PROSITE" id="PS00383">
    <property type="entry name" value="TYR_PHOSPHATASE_1"/>
    <property type="match status" value="1"/>
</dbReference>
<name>A0A6C2YTZ2_9BACT</name>
<evidence type="ECO:0000256" key="3">
    <source>
        <dbReference type="ARBA" id="ARBA00022490"/>
    </source>
</evidence>
<dbReference type="Proteomes" id="UP000464378">
    <property type="component" value="Chromosome"/>
</dbReference>
<evidence type="ECO:0000259" key="9">
    <source>
        <dbReference type="PROSITE" id="PS50056"/>
    </source>
</evidence>
<dbReference type="InterPro" id="IPR016130">
    <property type="entry name" value="Tyr_Pase_AS"/>
</dbReference>
<dbReference type="PROSITE" id="PS50054">
    <property type="entry name" value="TYR_PHOSPHATASE_DUAL"/>
    <property type="match status" value="1"/>
</dbReference>
<evidence type="ECO:0000256" key="1">
    <source>
        <dbReference type="ARBA" id="ARBA00004514"/>
    </source>
</evidence>
<keyword evidence="11" id="KW-1185">Reference proteome</keyword>